<dbReference type="InterPro" id="IPR032275">
    <property type="entry name" value="DUF4986"/>
</dbReference>
<dbReference type="Pfam" id="PF16375">
    <property type="entry name" value="DUF4986"/>
    <property type="match status" value="1"/>
</dbReference>
<evidence type="ECO:0000313" key="6">
    <source>
        <dbReference type="Proteomes" id="UP001253595"/>
    </source>
</evidence>
<dbReference type="InterPro" id="IPR046544">
    <property type="entry name" value="GH146_SB_dom"/>
</dbReference>
<dbReference type="PANTHER" id="PTHR31151">
    <property type="entry name" value="PROLINE-TRNA LIGASE (DUF1680)"/>
    <property type="match status" value="1"/>
</dbReference>
<dbReference type="EMBL" id="JAVDVX010000004">
    <property type="protein sequence ID" value="MDR7090350.1"/>
    <property type="molecule type" value="Genomic_DNA"/>
</dbReference>
<comment type="caution">
    <text evidence="5">The sequence shown here is derived from an EMBL/GenBank/DDBJ whole genome shotgun (WGS) entry which is preliminary data.</text>
</comment>
<dbReference type="InterPro" id="IPR049046">
    <property type="entry name" value="Beta-AFase-like_GH127_middle"/>
</dbReference>
<accession>A0ABU1UYV6</accession>
<evidence type="ECO:0000259" key="1">
    <source>
        <dbReference type="Pfam" id="PF07944"/>
    </source>
</evidence>
<dbReference type="Pfam" id="PF07944">
    <property type="entry name" value="Beta-AFase-like_GH127_cat"/>
    <property type="match status" value="1"/>
</dbReference>
<dbReference type="Gene3D" id="2.60.120.260">
    <property type="entry name" value="Galactose-binding domain-like"/>
    <property type="match status" value="1"/>
</dbReference>
<feature type="domain" description="Non-reducing end beta-L-arabinofuranosidase-like GH127 middle" evidence="4">
    <location>
        <begin position="441"/>
        <end position="534"/>
    </location>
</feature>
<gene>
    <name evidence="5" type="ORF">J2X05_002374</name>
</gene>
<evidence type="ECO:0000259" key="4">
    <source>
        <dbReference type="Pfam" id="PF20736"/>
    </source>
</evidence>
<dbReference type="RefSeq" id="WP_310072614.1">
    <property type="nucleotide sequence ID" value="NZ_JAVDVX010000004.1"/>
</dbReference>
<keyword evidence="6" id="KW-1185">Reference proteome</keyword>
<dbReference type="Pfam" id="PF20620">
    <property type="entry name" value="DUF6805"/>
    <property type="match status" value="1"/>
</dbReference>
<dbReference type="InterPro" id="IPR008928">
    <property type="entry name" value="6-hairpin_glycosidase_sf"/>
</dbReference>
<dbReference type="Pfam" id="PF20736">
    <property type="entry name" value="Glyco_hydro127M"/>
    <property type="match status" value="1"/>
</dbReference>
<organism evidence="5 6">
    <name type="scientific">Cellvibrio fibrivorans</name>
    <dbReference type="NCBI Taxonomy" id="126350"/>
    <lineage>
        <taxon>Bacteria</taxon>
        <taxon>Pseudomonadati</taxon>
        <taxon>Pseudomonadota</taxon>
        <taxon>Gammaproteobacteria</taxon>
        <taxon>Cellvibrionales</taxon>
        <taxon>Cellvibrionaceae</taxon>
        <taxon>Cellvibrio</taxon>
    </lineage>
</organism>
<name>A0ABU1UYV6_9GAMM</name>
<feature type="domain" description="DUF4986" evidence="2">
    <location>
        <begin position="568"/>
        <end position="647"/>
    </location>
</feature>
<reference evidence="5 6" key="1">
    <citation type="submission" date="2023-07" db="EMBL/GenBank/DDBJ databases">
        <title>Sorghum-associated microbial communities from plants grown in Nebraska, USA.</title>
        <authorList>
            <person name="Schachtman D."/>
        </authorList>
    </citation>
    <scope>NUCLEOTIDE SEQUENCE [LARGE SCALE GENOMIC DNA]</scope>
    <source>
        <strain evidence="5 6">BE190</strain>
    </source>
</reference>
<protein>
    <submittedName>
        <fullName evidence="5">DUF1680 family protein</fullName>
    </submittedName>
</protein>
<evidence type="ECO:0000313" key="5">
    <source>
        <dbReference type="EMBL" id="MDR7090350.1"/>
    </source>
</evidence>
<proteinExistence type="predicted"/>
<dbReference type="PANTHER" id="PTHR31151:SF0">
    <property type="entry name" value="PROLINE-TRNA LIGASE (DUF1680)"/>
    <property type="match status" value="1"/>
</dbReference>
<feature type="domain" description="Non-reducing end beta-L-arabinofuranosidase-like GH127 catalytic" evidence="1">
    <location>
        <begin position="31"/>
        <end position="425"/>
    </location>
</feature>
<feature type="domain" description="Glycoside hydrolase GH146 substrate-binding" evidence="3">
    <location>
        <begin position="672"/>
        <end position="803"/>
    </location>
</feature>
<dbReference type="SUPFAM" id="SSF48208">
    <property type="entry name" value="Six-hairpin glycosidases"/>
    <property type="match status" value="1"/>
</dbReference>
<sequence length="805" mass="91285">MNLLNACRVIALGFSVCIAPVFALELVPLRDVQLLESPFLHAQNTNKNYLMALDVEKLLAPFRREAGLPFKETYGNWESTGLDGHMGGHYVSALALMYASTRDKAVLERLDYVIAELKKCQDKIGSGYIGGIPASNKMWSEIAKGDIRVDNFSTNERWVPWYNLHKIYAGLRDAYIYANSVDAKKMLVKLSDWTIELTKTLSPEQMQAMLRTEHGGMNEIFVDVAEITGDKKYLALAQAFSHQAILQPLEKSHDHLTGLHANTQIPKVIGFKRYADATNNPEWKRAAEFFWQTVIDKRTVAIGGNSVKEHFHDTQDFSPMVNEVEGPETCNTYNMLKLTELLYLSSGNQSFDNQASGLKNSSQLKYVDYYERALYNHILGSQNPTTGGFVYFTPMRPNHYRVYSQVHDGMWCCVGSGLESHSKYAEFIYARDKRPKKDPDVFVNLFIPSQMEWKEQGISLTQTTLFPDEAATQIVIDKSARFSLHLRYPNWVEQGKLELRINGKKADVTQLPGDYIALERRWKKGDTVELTLPMHTELEKMPDGSNYYAILHGPIVLAAKTQPFANEQLDYFADDSRMGHIAQGKMCPLEAAPFLLGNSREFIQQLKPVAGKPLTFNASGLINGQNLQQIELIPFFRLHESRYAIYWPYTTAANLEKSRAKAAADEQARLTLQAKTIDQVAPGEQQPESDHFYKGEQSETGIYKGRHWRHARAWFSYELNDKQQEAKTLRITYAGIDSGRRFEIWLNDVVIAKVRSQANSQEFFTMDYAIPAELVKSAKGKYTLKFVAETGSIAGGVYGVRLLRE</sequence>
<evidence type="ECO:0000259" key="3">
    <source>
        <dbReference type="Pfam" id="PF20620"/>
    </source>
</evidence>
<dbReference type="Proteomes" id="UP001253595">
    <property type="component" value="Unassembled WGS sequence"/>
</dbReference>
<dbReference type="InterPro" id="IPR012878">
    <property type="entry name" value="Beta-AFase-like_GH127_cat"/>
</dbReference>
<evidence type="ECO:0000259" key="2">
    <source>
        <dbReference type="Pfam" id="PF16375"/>
    </source>
</evidence>